<dbReference type="SMART" id="SM00052">
    <property type="entry name" value="EAL"/>
    <property type="match status" value="1"/>
</dbReference>
<dbReference type="FunFam" id="3.30.70.270:FF:000001">
    <property type="entry name" value="Diguanylate cyclase domain protein"/>
    <property type="match status" value="1"/>
</dbReference>
<dbReference type="InterPro" id="IPR001610">
    <property type="entry name" value="PAC"/>
</dbReference>
<comment type="caution">
    <text evidence="8">The sequence shown here is derived from an EMBL/GenBank/DDBJ whole genome shotgun (WGS) entry which is preliminary data.</text>
</comment>
<dbReference type="Gene3D" id="3.20.20.450">
    <property type="entry name" value="EAL domain"/>
    <property type="match status" value="1"/>
</dbReference>
<dbReference type="CDD" id="cd01948">
    <property type="entry name" value="EAL"/>
    <property type="match status" value="1"/>
</dbReference>
<dbReference type="PANTHER" id="PTHR44757">
    <property type="entry name" value="DIGUANYLATE CYCLASE DGCP"/>
    <property type="match status" value="1"/>
</dbReference>
<dbReference type="PANTHER" id="PTHR44757:SF2">
    <property type="entry name" value="BIOFILM ARCHITECTURE MAINTENANCE PROTEIN MBAA"/>
    <property type="match status" value="1"/>
</dbReference>
<dbReference type="Pfam" id="PF08448">
    <property type="entry name" value="PAS_4"/>
    <property type="match status" value="1"/>
</dbReference>
<feature type="coiled-coil region" evidence="2">
    <location>
        <begin position="344"/>
        <end position="371"/>
    </location>
</feature>
<evidence type="ECO:0000259" key="6">
    <source>
        <dbReference type="PROSITE" id="PS50883"/>
    </source>
</evidence>
<evidence type="ECO:0000259" key="7">
    <source>
        <dbReference type="PROSITE" id="PS50887"/>
    </source>
</evidence>
<accession>A0A7X4KGY0</accession>
<dbReference type="InterPro" id="IPR001633">
    <property type="entry name" value="EAL_dom"/>
</dbReference>
<dbReference type="NCBIfam" id="TIGR00229">
    <property type="entry name" value="sensory_box"/>
    <property type="match status" value="1"/>
</dbReference>
<keyword evidence="3" id="KW-0812">Transmembrane</keyword>
<dbReference type="SUPFAM" id="SSF55073">
    <property type="entry name" value="Nucleotide cyclase"/>
    <property type="match status" value="1"/>
</dbReference>
<feature type="domain" description="EAL" evidence="6">
    <location>
        <begin position="806"/>
        <end position="1060"/>
    </location>
</feature>
<name>A0A7X4KGY0_9BURK</name>
<evidence type="ECO:0000256" key="2">
    <source>
        <dbReference type="SAM" id="Coils"/>
    </source>
</evidence>
<dbReference type="InterPro" id="IPR013656">
    <property type="entry name" value="PAS_4"/>
</dbReference>
<dbReference type="InterPro" id="IPR029787">
    <property type="entry name" value="Nucleotide_cyclase"/>
</dbReference>
<keyword evidence="3" id="KW-1133">Transmembrane helix</keyword>
<evidence type="ECO:0000259" key="4">
    <source>
        <dbReference type="PROSITE" id="PS50112"/>
    </source>
</evidence>
<dbReference type="PROSITE" id="PS50112">
    <property type="entry name" value="PAS"/>
    <property type="match status" value="1"/>
</dbReference>
<feature type="domain" description="PAC" evidence="5">
    <location>
        <begin position="454"/>
        <end position="506"/>
    </location>
</feature>
<dbReference type="GO" id="GO:0071732">
    <property type="term" value="P:cellular response to nitric oxide"/>
    <property type="evidence" value="ECO:0007669"/>
    <property type="project" value="UniProtKB-ARBA"/>
</dbReference>
<comment type="catalytic activity">
    <reaction evidence="1">
        <text>3',3'-c-di-GMP + H2O = 5'-phosphoguanylyl(3'-&gt;5')guanosine + H(+)</text>
        <dbReference type="Rhea" id="RHEA:24902"/>
        <dbReference type="ChEBI" id="CHEBI:15377"/>
        <dbReference type="ChEBI" id="CHEBI:15378"/>
        <dbReference type="ChEBI" id="CHEBI:58754"/>
        <dbReference type="ChEBI" id="CHEBI:58805"/>
        <dbReference type="EC" id="3.1.4.52"/>
    </reaction>
    <physiologicalReaction direction="left-to-right" evidence="1">
        <dbReference type="Rhea" id="RHEA:24903"/>
    </physiologicalReaction>
</comment>
<dbReference type="PROSITE" id="PS50883">
    <property type="entry name" value="EAL"/>
    <property type="match status" value="1"/>
</dbReference>
<dbReference type="Gene3D" id="3.30.450.20">
    <property type="entry name" value="PAS domain"/>
    <property type="match status" value="2"/>
</dbReference>
<evidence type="ECO:0000259" key="5">
    <source>
        <dbReference type="PROSITE" id="PS50113"/>
    </source>
</evidence>
<reference evidence="8 9" key="1">
    <citation type="submission" date="2019-12" db="EMBL/GenBank/DDBJ databases">
        <title>Novel species isolated from a subtropical stream in China.</title>
        <authorList>
            <person name="Lu H."/>
        </authorList>
    </citation>
    <scope>NUCLEOTIDE SEQUENCE [LARGE SCALE GENOMIC DNA]</scope>
    <source>
        <strain evidence="8 9">FT134W</strain>
    </source>
</reference>
<dbReference type="CDD" id="cd00130">
    <property type="entry name" value="PAS"/>
    <property type="match status" value="1"/>
</dbReference>
<dbReference type="Proteomes" id="UP000469734">
    <property type="component" value="Unassembled WGS sequence"/>
</dbReference>
<dbReference type="Gene3D" id="3.30.70.270">
    <property type="match status" value="1"/>
</dbReference>
<feature type="domain" description="GGDEF" evidence="7">
    <location>
        <begin position="659"/>
        <end position="797"/>
    </location>
</feature>
<organism evidence="8 9">
    <name type="scientific">Duganella margarita</name>
    <dbReference type="NCBI Taxonomy" id="2692170"/>
    <lineage>
        <taxon>Bacteria</taxon>
        <taxon>Pseudomonadati</taxon>
        <taxon>Pseudomonadota</taxon>
        <taxon>Betaproteobacteria</taxon>
        <taxon>Burkholderiales</taxon>
        <taxon>Oxalobacteraceae</taxon>
        <taxon>Telluria group</taxon>
        <taxon>Duganella</taxon>
    </lineage>
</organism>
<dbReference type="Pfam" id="PF00563">
    <property type="entry name" value="EAL"/>
    <property type="match status" value="1"/>
</dbReference>
<dbReference type="InterPro" id="IPR052155">
    <property type="entry name" value="Biofilm_reg_signaling"/>
</dbReference>
<dbReference type="InterPro" id="IPR043128">
    <property type="entry name" value="Rev_trsase/Diguanyl_cyclase"/>
</dbReference>
<protein>
    <submittedName>
        <fullName evidence="8">EAL domain-containing protein</fullName>
    </submittedName>
</protein>
<dbReference type="InterPro" id="IPR000014">
    <property type="entry name" value="PAS"/>
</dbReference>
<keyword evidence="3" id="KW-0472">Membrane</keyword>
<sequence>MKASTIHQILLFIVCALVVPGSIVGISASYRTYLDNVRQVDEQALQAARALVRDLDAEFQSMASTATALSTSPALRPADLRMFYEQAQQTFSRSDGRRLLLSDARGAYLFDTARPFGQTLPSRADPALLDRAAASGTPAISALAREESERRYRISVCQVVWDSARPAYFIEVGIDASALAPLLTRRRLPADWVITVFDASGTVAARSGTAQGLVGTQGRADLLREINLHQAGRSELAPPDGNLQHTLYSRSPQSGWSTTVDVPLASIRTPLWSSIGRSLAISFFMLGVGLWIATRAGALLQRGMRHLVHLSEQLGRSEPLTPRSIGVVEVDQVSCALATASALLHESEHRRDQAEAALQRANAELEQHVRMRTAELQQSRGLLSTVVEHMPAMLFAQRADDLRYVMLNRHGEQLIERARDQVLGCDDIELLGESQGRQRTVAARQALQSDHVVQTDEEDLLLPSGTRRTLRTLRIALRDAQGHAIHLLGISLDITAHRMAEEQLRIAAVAFESQEAMLITDARNIIVKVNAAFTKMSGYSSAETLGRKPSMLQSGYHDDAFYAAMWSTIERLGFWQGELWDRRKNDEIYPTWTTISAIHDAAGQISNYVCTQTDISARKQAEEEIRQLAFFDPLTHLPNRRLLRDRLRHVIDNAGRNGQHNALMFIDLDNFKLLNDTLGHDQGDQLLQMVAQRLPQCVRAGDTVARLGGDEFVVMLEELGADGNVAALRAQAVGDDILSELNRPYALAGCQYRCSPSIGVTMFSDHQIGVDDLLRRADLAMYQAKAQGRNTLRFFEAGMQTLVDAYTEMDHELQEALNHDQFELYYQPQVSQEGRIVGAEALLRWRHPRRGIIEPDQFIGVAEETGLILSIGQWVLGQACAALARWTQVPDLAHLELAVNVSSLQFRQPDFVTQVSNATDRSGADPRKLKLELTESLLLDDVAECIDKMHALRQRGIGLALDDFGTGYSSLSYLKRLPLDQLKIDRSFARDLLTDPHDAAIARIIVTLGHTLGLSIVAEGVETEAQRAFLAANQCACYQGFLFSQALPEPAFREFVLAAAKGHAAPAL</sequence>
<proteinExistence type="predicted"/>
<dbReference type="Pfam" id="PF13426">
    <property type="entry name" value="PAS_9"/>
    <property type="match status" value="1"/>
</dbReference>
<dbReference type="PROSITE" id="PS50887">
    <property type="entry name" value="GGDEF"/>
    <property type="match status" value="1"/>
</dbReference>
<dbReference type="EMBL" id="WWCR01000018">
    <property type="protein sequence ID" value="MYM73971.1"/>
    <property type="molecule type" value="Genomic_DNA"/>
</dbReference>
<dbReference type="InterPro" id="IPR035919">
    <property type="entry name" value="EAL_sf"/>
</dbReference>
<dbReference type="SMART" id="SM00091">
    <property type="entry name" value="PAS"/>
    <property type="match status" value="2"/>
</dbReference>
<dbReference type="PROSITE" id="PS50113">
    <property type="entry name" value="PAC"/>
    <property type="match status" value="2"/>
</dbReference>
<dbReference type="InterPro" id="IPR000160">
    <property type="entry name" value="GGDEF_dom"/>
</dbReference>
<feature type="transmembrane region" description="Helical" evidence="3">
    <location>
        <begin position="279"/>
        <end position="300"/>
    </location>
</feature>
<dbReference type="RefSeq" id="WP_161051025.1">
    <property type="nucleotide sequence ID" value="NZ_WWCR01000018.1"/>
</dbReference>
<evidence type="ECO:0000313" key="8">
    <source>
        <dbReference type="EMBL" id="MYM73971.1"/>
    </source>
</evidence>
<dbReference type="CDD" id="cd01949">
    <property type="entry name" value="GGDEF"/>
    <property type="match status" value="1"/>
</dbReference>
<dbReference type="InterPro" id="IPR035965">
    <property type="entry name" value="PAS-like_dom_sf"/>
</dbReference>
<dbReference type="SUPFAM" id="SSF141868">
    <property type="entry name" value="EAL domain-like"/>
    <property type="match status" value="1"/>
</dbReference>
<evidence type="ECO:0000256" key="3">
    <source>
        <dbReference type="SAM" id="Phobius"/>
    </source>
</evidence>
<dbReference type="Pfam" id="PF00990">
    <property type="entry name" value="GGDEF"/>
    <property type="match status" value="1"/>
</dbReference>
<feature type="domain" description="PAS" evidence="4">
    <location>
        <begin position="502"/>
        <end position="547"/>
    </location>
</feature>
<evidence type="ECO:0000256" key="1">
    <source>
        <dbReference type="ARBA" id="ARBA00051114"/>
    </source>
</evidence>
<dbReference type="FunFam" id="3.20.20.450:FF:000001">
    <property type="entry name" value="Cyclic di-GMP phosphodiesterase yahA"/>
    <property type="match status" value="1"/>
</dbReference>
<dbReference type="InterPro" id="IPR000700">
    <property type="entry name" value="PAS-assoc_C"/>
</dbReference>
<evidence type="ECO:0000313" key="9">
    <source>
        <dbReference type="Proteomes" id="UP000469734"/>
    </source>
</evidence>
<dbReference type="NCBIfam" id="TIGR00254">
    <property type="entry name" value="GGDEF"/>
    <property type="match status" value="1"/>
</dbReference>
<dbReference type="GO" id="GO:0071111">
    <property type="term" value="F:cyclic-guanylate-specific phosphodiesterase activity"/>
    <property type="evidence" value="ECO:0007669"/>
    <property type="project" value="UniProtKB-EC"/>
</dbReference>
<keyword evidence="2" id="KW-0175">Coiled coil</keyword>
<dbReference type="AlphaFoldDB" id="A0A7X4KGY0"/>
<dbReference type="SMART" id="SM00267">
    <property type="entry name" value="GGDEF"/>
    <property type="match status" value="1"/>
</dbReference>
<feature type="domain" description="PAC" evidence="5">
    <location>
        <begin position="575"/>
        <end position="627"/>
    </location>
</feature>
<dbReference type="SMART" id="SM00086">
    <property type="entry name" value="PAC"/>
    <property type="match status" value="2"/>
</dbReference>
<dbReference type="SUPFAM" id="SSF55785">
    <property type="entry name" value="PYP-like sensor domain (PAS domain)"/>
    <property type="match status" value="2"/>
</dbReference>
<gene>
    <name evidence="8" type="ORF">GTP56_17445</name>
</gene>